<evidence type="ECO:0000313" key="1">
    <source>
        <dbReference type="EMBL" id="KAI5659298.1"/>
    </source>
</evidence>
<proteinExistence type="predicted"/>
<organism evidence="1 2">
    <name type="scientific">Catharanthus roseus</name>
    <name type="common">Madagascar periwinkle</name>
    <name type="synonym">Vinca rosea</name>
    <dbReference type="NCBI Taxonomy" id="4058"/>
    <lineage>
        <taxon>Eukaryota</taxon>
        <taxon>Viridiplantae</taxon>
        <taxon>Streptophyta</taxon>
        <taxon>Embryophyta</taxon>
        <taxon>Tracheophyta</taxon>
        <taxon>Spermatophyta</taxon>
        <taxon>Magnoliopsida</taxon>
        <taxon>eudicotyledons</taxon>
        <taxon>Gunneridae</taxon>
        <taxon>Pentapetalae</taxon>
        <taxon>asterids</taxon>
        <taxon>lamiids</taxon>
        <taxon>Gentianales</taxon>
        <taxon>Apocynaceae</taxon>
        <taxon>Rauvolfioideae</taxon>
        <taxon>Vinceae</taxon>
        <taxon>Catharanthinae</taxon>
        <taxon>Catharanthus</taxon>
    </lineage>
</organism>
<evidence type="ECO:0000313" key="2">
    <source>
        <dbReference type="Proteomes" id="UP001060085"/>
    </source>
</evidence>
<sequence>MNSTNYFLLVNVVNCALIAVRSIAARAIVGTIVLFVFVICKCRRRHLSAYDTIEEFLQSQNNLMPIRYSYKEIQKMTNSFKEKLGKGGYGEVYKGKSRSGHLVAVKMLSKAKGDGQDFINEVATIGRIYHVNVVRLVGFCATASKRALVYDYMPNGSLDKYIFSEGPNGIPLSWEKAHEIAIGVAQGIAYLHEGCNMQILHFDIKPHNILLDEDFVPKVSDFGLAKLYPTKKNTVTLTAAKGTIGYMAPELIYSKIGRVSYKADVYSFGQLLLAMVGRGKLNAITDHSSRVYFSSWIYEKVNREEENDLDLGDITEDEKDIVRKFILVALWCVQWAPADRPSMHRVLEMLEGDLMNIELPPKPVYYPQDSFARDQKSSDEDTTEDSTIALCESVALEIEQLSNS</sequence>
<gene>
    <name evidence="1" type="ORF">M9H77_28091</name>
</gene>
<comment type="caution">
    <text evidence="1">The sequence shown here is derived from an EMBL/GenBank/DDBJ whole genome shotgun (WGS) entry which is preliminary data.</text>
</comment>
<dbReference type="EMBL" id="CM044706">
    <property type="protein sequence ID" value="KAI5659298.1"/>
    <property type="molecule type" value="Genomic_DNA"/>
</dbReference>
<protein>
    <submittedName>
        <fullName evidence="1">Uncharacterized protein</fullName>
    </submittedName>
</protein>
<reference evidence="2" key="1">
    <citation type="journal article" date="2023" name="Nat. Plants">
        <title>Single-cell RNA sequencing provides a high-resolution roadmap for understanding the multicellular compartmentation of specialized metabolism.</title>
        <authorList>
            <person name="Sun S."/>
            <person name="Shen X."/>
            <person name="Li Y."/>
            <person name="Li Y."/>
            <person name="Wang S."/>
            <person name="Li R."/>
            <person name="Zhang H."/>
            <person name="Shen G."/>
            <person name="Guo B."/>
            <person name="Wei J."/>
            <person name="Xu J."/>
            <person name="St-Pierre B."/>
            <person name="Chen S."/>
            <person name="Sun C."/>
        </authorList>
    </citation>
    <scope>NUCLEOTIDE SEQUENCE [LARGE SCALE GENOMIC DNA]</scope>
</reference>
<dbReference type="Proteomes" id="UP001060085">
    <property type="component" value="Linkage Group LG06"/>
</dbReference>
<keyword evidence="2" id="KW-1185">Reference proteome</keyword>
<accession>A0ACC0AH24</accession>
<name>A0ACC0AH24_CATRO</name>